<evidence type="ECO:0000313" key="3">
    <source>
        <dbReference type="Proteomes" id="UP001516023"/>
    </source>
</evidence>
<proteinExistence type="predicted"/>
<evidence type="ECO:0000259" key="1">
    <source>
        <dbReference type="PROSITE" id="PS50181"/>
    </source>
</evidence>
<dbReference type="SUPFAM" id="SSF81383">
    <property type="entry name" value="F-box domain"/>
    <property type="match status" value="1"/>
</dbReference>
<feature type="domain" description="F-box" evidence="1">
    <location>
        <begin position="17"/>
        <end position="67"/>
    </location>
</feature>
<evidence type="ECO:0000313" key="2">
    <source>
        <dbReference type="EMBL" id="KAL3788687.1"/>
    </source>
</evidence>
<reference evidence="2 3" key="1">
    <citation type="journal article" date="2020" name="G3 (Bethesda)">
        <title>Improved Reference Genome for Cyclotella cryptica CCMP332, a Model for Cell Wall Morphogenesis, Salinity Adaptation, and Lipid Production in Diatoms (Bacillariophyta).</title>
        <authorList>
            <person name="Roberts W.R."/>
            <person name="Downey K.M."/>
            <person name="Ruck E.C."/>
            <person name="Traller J.C."/>
            <person name="Alverson A.J."/>
        </authorList>
    </citation>
    <scope>NUCLEOTIDE SEQUENCE [LARGE SCALE GENOMIC DNA]</scope>
    <source>
        <strain evidence="2 3">CCMP332</strain>
    </source>
</reference>
<dbReference type="InterPro" id="IPR001810">
    <property type="entry name" value="F-box_dom"/>
</dbReference>
<keyword evidence="3" id="KW-1185">Reference proteome</keyword>
<dbReference type="Gene3D" id="1.20.1280.50">
    <property type="match status" value="1"/>
</dbReference>
<dbReference type="InterPro" id="IPR036047">
    <property type="entry name" value="F-box-like_dom_sf"/>
</dbReference>
<dbReference type="AlphaFoldDB" id="A0ABD3PLP4"/>
<name>A0ABD3PLP4_9STRA</name>
<protein>
    <recommendedName>
        <fullName evidence="1">F-box domain-containing protein</fullName>
    </recommendedName>
</protein>
<accession>A0ABD3PLP4</accession>
<gene>
    <name evidence="2" type="ORF">HJC23_001886</name>
</gene>
<organism evidence="2 3">
    <name type="scientific">Cyclotella cryptica</name>
    <dbReference type="NCBI Taxonomy" id="29204"/>
    <lineage>
        <taxon>Eukaryota</taxon>
        <taxon>Sar</taxon>
        <taxon>Stramenopiles</taxon>
        <taxon>Ochrophyta</taxon>
        <taxon>Bacillariophyta</taxon>
        <taxon>Coscinodiscophyceae</taxon>
        <taxon>Thalassiosirophycidae</taxon>
        <taxon>Stephanodiscales</taxon>
        <taxon>Stephanodiscaceae</taxon>
        <taxon>Cyclotella</taxon>
    </lineage>
</organism>
<comment type="caution">
    <text evidence="2">The sequence shown here is derived from an EMBL/GenBank/DDBJ whole genome shotgun (WGS) entry which is preliminary data.</text>
</comment>
<dbReference type="Pfam" id="PF00646">
    <property type="entry name" value="F-box"/>
    <property type="match status" value="1"/>
</dbReference>
<dbReference type="EMBL" id="JABMIG020000153">
    <property type="protein sequence ID" value="KAL3788687.1"/>
    <property type="molecule type" value="Genomic_DNA"/>
</dbReference>
<dbReference type="Proteomes" id="UP001516023">
    <property type="component" value="Unassembled WGS sequence"/>
</dbReference>
<sequence>MYHKTQGPPVLAGITKMPSFDSLPDEVLRVILSFMDISSLASLSMTKRAEGCRLSSLASDDVTWYSLVQQRFGIGRTDHRQHASRQEGVVLVRRHSSSSLSDASSVASRKKRPMTYGGSTWKEAYRSLSSTMRIPETRLTGSSAPVFAAPSSRRRFVTGGGRPVSRRVRAATVNDSLGVWCMLNHAENCRTKTVSRRLHRGGVTNGSSLFVYNPDRRYLEVKLCLQNTKSGFGCIAIPDILGIRFVTINEEECCTSWGCRGNRCDRCITSFPIVEHGPWAPKILLRKKFSQDNNPNVSSAHNLKEMETAANGIVLRPFEIVVLSIHLSCSPDMVYETDVLSTLSSIRVPVVPHTGWEQQSIKRNRDRAALGVALAHFLPEDLLWDYYCQLPGGCLSLIDRSRLIPN</sequence>
<dbReference type="PROSITE" id="PS50181">
    <property type="entry name" value="FBOX"/>
    <property type="match status" value="1"/>
</dbReference>